<evidence type="ECO:0000313" key="2">
    <source>
        <dbReference type="EMBL" id="EFC44683.1"/>
    </source>
</evidence>
<proteinExistence type="predicted"/>
<evidence type="ECO:0000256" key="1">
    <source>
        <dbReference type="SAM" id="MobiDB-lite"/>
    </source>
</evidence>
<keyword evidence="3" id="KW-1185">Reference proteome</keyword>
<dbReference type="Proteomes" id="UP000006671">
    <property type="component" value="Unassembled WGS sequence"/>
</dbReference>
<name>D2VEY6_NAEGR</name>
<dbReference type="InParanoid" id="D2VEY6"/>
<dbReference type="VEuPathDB" id="AmoebaDB:NAEGRDRAFT_67439"/>
<dbReference type="RefSeq" id="XP_002677427.1">
    <property type="nucleotide sequence ID" value="XM_002677381.1"/>
</dbReference>
<evidence type="ECO:0000313" key="3">
    <source>
        <dbReference type="Proteomes" id="UP000006671"/>
    </source>
</evidence>
<organism evidence="3">
    <name type="scientific">Naegleria gruberi</name>
    <name type="common">Amoeba</name>
    <dbReference type="NCBI Taxonomy" id="5762"/>
    <lineage>
        <taxon>Eukaryota</taxon>
        <taxon>Discoba</taxon>
        <taxon>Heterolobosea</taxon>
        <taxon>Tetramitia</taxon>
        <taxon>Eutetramitia</taxon>
        <taxon>Vahlkampfiidae</taxon>
        <taxon>Naegleria</taxon>
    </lineage>
</organism>
<accession>D2VEY6</accession>
<reference evidence="2 3" key="1">
    <citation type="journal article" date="2010" name="Cell">
        <title>The genome of Naegleria gruberi illuminates early eukaryotic versatility.</title>
        <authorList>
            <person name="Fritz-Laylin L.K."/>
            <person name="Prochnik S.E."/>
            <person name="Ginger M.L."/>
            <person name="Dacks J.B."/>
            <person name="Carpenter M.L."/>
            <person name="Field M.C."/>
            <person name="Kuo A."/>
            <person name="Paredez A."/>
            <person name="Chapman J."/>
            <person name="Pham J."/>
            <person name="Shu S."/>
            <person name="Neupane R."/>
            <person name="Cipriano M."/>
            <person name="Mancuso J."/>
            <person name="Tu H."/>
            <person name="Salamov A."/>
            <person name="Lindquist E."/>
            <person name="Shapiro H."/>
            <person name="Lucas S."/>
            <person name="Grigoriev I.V."/>
            <person name="Cande W.Z."/>
            <person name="Fulton C."/>
            <person name="Rokhsar D.S."/>
            <person name="Dawson S.C."/>
        </authorList>
    </citation>
    <scope>NUCLEOTIDE SEQUENCE [LARGE SCALE GENOMIC DNA]</scope>
    <source>
        <strain evidence="2 3">NEG-M</strain>
    </source>
</reference>
<dbReference type="EMBL" id="GG738867">
    <property type="protein sequence ID" value="EFC44683.1"/>
    <property type="molecule type" value="Genomic_DNA"/>
</dbReference>
<dbReference type="GeneID" id="8848612"/>
<feature type="compositionally biased region" description="Acidic residues" evidence="1">
    <location>
        <begin position="1"/>
        <end position="10"/>
    </location>
</feature>
<dbReference type="KEGG" id="ngr:NAEGRDRAFT_67439"/>
<protein>
    <submittedName>
        <fullName evidence="2">Predicted protein</fullName>
    </submittedName>
</protein>
<gene>
    <name evidence="2" type="ORF">NAEGRDRAFT_67439</name>
</gene>
<sequence>MNELSDDSDELMSSPVITKSKTTNNKKSKSSTTTSDKTNNKRKTTSTNGVSKAKQAKLTSAKEWKNASSRKQSKKLQLEEDDEKESNMIAKIDQVTEKANDKKQRVTLTAFISDSTPFCAIDYDESKDITQVKDKDLVTICMENNEAGRTDAFVDIKNGSVKLLHHSGSRLVVATHDEEEDQETKKLEIDMKLKRSSTITEKDKKFMGKASEWKTIRYRDEKADELLTEPIRIKSRVYGHRDDVFTVYETRLTCSRKGSHTPTQPGISGHFGVPSDSIVAMAMGGYGDEDYGDFGGEYEKKNASQTCERLSIRFCLCTC</sequence>
<feature type="region of interest" description="Disordered" evidence="1">
    <location>
        <begin position="1"/>
        <end position="85"/>
    </location>
</feature>
<dbReference type="AlphaFoldDB" id="D2VEY6"/>
<feature type="compositionally biased region" description="Low complexity" evidence="1">
    <location>
        <begin position="11"/>
        <end position="23"/>
    </location>
</feature>